<evidence type="ECO:0000313" key="1">
    <source>
        <dbReference type="EMBL" id="GMN43493.1"/>
    </source>
</evidence>
<organism evidence="1 2">
    <name type="scientific">Ficus carica</name>
    <name type="common">Common fig</name>
    <dbReference type="NCBI Taxonomy" id="3494"/>
    <lineage>
        <taxon>Eukaryota</taxon>
        <taxon>Viridiplantae</taxon>
        <taxon>Streptophyta</taxon>
        <taxon>Embryophyta</taxon>
        <taxon>Tracheophyta</taxon>
        <taxon>Spermatophyta</taxon>
        <taxon>Magnoliopsida</taxon>
        <taxon>eudicotyledons</taxon>
        <taxon>Gunneridae</taxon>
        <taxon>Pentapetalae</taxon>
        <taxon>rosids</taxon>
        <taxon>fabids</taxon>
        <taxon>Rosales</taxon>
        <taxon>Moraceae</taxon>
        <taxon>Ficeae</taxon>
        <taxon>Ficus</taxon>
    </lineage>
</organism>
<dbReference type="Proteomes" id="UP001187192">
    <property type="component" value="Unassembled WGS sequence"/>
</dbReference>
<accession>A0AA88D247</accession>
<keyword evidence="2" id="KW-1185">Reference proteome</keyword>
<sequence>MCSLVIRESTIASGKHLVCIRFASCPSARPPNLHRAPIVTYQVTLAIDVIDDVTLGNAY</sequence>
<name>A0AA88D247_FICCA</name>
<dbReference type="EMBL" id="BTGU01000016">
    <property type="protein sequence ID" value="GMN43493.1"/>
    <property type="molecule type" value="Genomic_DNA"/>
</dbReference>
<proteinExistence type="predicted"/>
<dbReference type="AlphaFoldDB" id="A0AA88D247"/>
<comment type="caution">
    <text evidence="1">The sequence shown here is derived from an EMBL/GenBank/DDBJ whole genome shotgun (WGS) entry which is preliminary data.</text>
</comment>
<gene>
    <name evidence="1" type="ORF">TIFTF001_012695</name>
</gene>
<protein>
    <submittedName>
        <fullName evidence="1">Uncharacterized protein</fullName>
    </submittedName>
</protein>
<evidence type="ECO:0000313" key="2">
    <source>
        <dbReference type="Proteomes" id="UP001187192"/>
    </source>
</evidence>
<dbReference type="Gramene" id="FCD_00007165-RA">
    <property type="protein sequence ID" value="FCD_00007165-RA:cds"/>
    <property type="gene ID" value="FCD_00007165"/>
</dbReference>
<reference evidence="1" key="1">
    <citation type="submission" date="2023-07" db="EMBL/GenBank/DDBJ databases">
        <title>draft genome sequence of fig (Ficus carica).</title>
        <authorList>
            <person name="Takahashi T."/>
            <person name="Nishimura K."/>
        </authorList>
    </citation>
    <scope>NUCLEOTIDE SEQUENCE</scope>
</reference>